<feature type="transmembrane region" description="Helical" evidence="1">
    <location>
        <begin position="35"/>
        <end position="59"/>
    </location>
</feature>
<protein>
    <submittedName>
        <fullName evidence="2">Uncharacterized protein</fullName>
    </submittedName>
</protein>
<keyword evidence="1" id="KW-1133">Transmembrane helix</keyword>
<keyword evidence="3" id="KW-1185">Reference proteome</keyword>
<organism evidence="2 3">
    <name type="scientific">Apilactobacillus apinorum</name>
    <dbReference type="NCBI Taxonomy" id="1218495"/>
    <lineage>
        <taxon>Bacteria</taxon>
        <taxon>Bacillati</taxon>
        <taxon>Bacillota</taxon>
        <taxon>Bacilli</taxon>
        <taxon>Lactobacillales</taxon>
        <taxon>Lactobacillaceae</taxon>
        <taxon>Apilactobacillus</taxon>
    </lineage>
</organism>
<comment type="caution">
    <text evidence="2">The sequence shown here is derived from an EMBL/GenBank/DDBJ whole genome shotgun (WGS) entry which is preliminary data.</text>
</comment>
<keyword evidence="1" id="KW-0812">Transmembrane</keyword>
<evidence type="ECO:0000256" key="1">
    <source>
        <dbReference type="SAM" id="Phobius"/>
    </source>
</evidence>
<accession>A0ABP9ZGR5</accession>
<gene>
    <name evidence="2" type="ORF">AP20H10_03440</name>
</gene>
<proteinExistence type="predicted"/>
<reference evidence="2 3" key="1">
    <citation type="submission" date="2024-03" db="EMBL/GenBank/DDBJ databases">
        <title>Inconsistent identification of Apilactobacillus kunkeei-related strains obtained by well-developed overall genome related indices.</title>
        <authorList>
            <person name="Maeno S."/>
            <person name="Endo A."/>
        </authorList>
    </citation>
    <scope>NUCLEOTIDE SEQUENCE [LARGE SCALE GENOMIC DNA]</scope>
    <source>
        <strain evidence="2 3">20H-10</strain>
    </source>
</reference>
<keyword evidence="1" id="KW-0472">Membrane</keyword>
<dbReference type="Proteomes" id="UP001438112">
    <property type="component" value="Unassembled WGS sequence"/>
</dbReference>
<name>A0ABP9ZGR5_9LACO</name>
<dbReference type="EMBL" id="BAABVV010000024">
    <property type="protein sequence ID" value="GAA6113981.1"/>
    <property type="molecule type" value="Genomic_DNA"/>
</dbReference>
<evidence type="ECO:0000313" key="2">
    <source>
        <dbReference type="EMBL" id="GAA6113981.1"/>
    </source>
</evidence>
<evidence type="ECO:0000313" key="3">
    <source>
        <dbReference type="Proteomes" id="UP001438112"/>
    </source>
</evidence>
<sequence>MRHARKDIKSSYRTAVSIFDRNIKRMNSFGDERRFPIYALLLGIVTAIVIDLIFVLISYI</sequence>